<dbReference type="Proteomes" id="UP000030700">
    <property type="component" value="Unassembled WGS sequence"/>
</dbReference>
<dbReference type="AlphaFoldDB" id="A0A0S6VVQ2"/>
<feature type="coiled-coil region" evidence="1">
    <location>
        <begin position="19"/>
        <end position="53"/>
    </location>
</feature>
<accession>A0A0S6VVQ2</accession>
<gene>
    <name evidence="2" type="ORF">U14_01471</name>
</gene>
<protein>
    <submittedName>
        <fullName evidence="2">Uncharacterized protein</fullName>
    </submittedName>
</protein>
<proteinExistence type="predicted"/>
<name>A0A0S6VVQ2_9BACT</name>
<dbReference type="STRING" id="1499966.U14_01471"/>
<evidence type="ECO:0000313" key="2">
    <source>
        <dbReference type="EMBL" id="GAK50244.1"/>
    </source>
</evidence>
<evidence type="ECO:0000256" key="1">
    <source>
        <dbReference type="SAM" id="Coils"/>
    </source>
</evidence>
<sequence>MEKTQQDTAAWKQENDGILVEILKTLRELKSDNIKLQQRLSRIETTLENVVQEGKTPENAPPGEANYDTFDKFITAQIQNGLDQESRGNVDPAPSDADTNWNYFIAQKGGFDEVLYMTVQDFLNVDRKRDASQLLALLLQKRNKEVEESFQHLKTEYENLEGHQLQKHFTELWDLHHSLLKKKIIRTWKEEIFLEAFDQFLKWLQQ</sequence>
<evidence type="ECO:0000313" key="3">
    <source>
        <dbReference type="Proteomes" id="UP000030700"/>
    </source>
</evidence>
<organism evidence="2 3">
    <name type="scientific">Candidatus Moduliflexus flocculans</name>
    <dbReference type="NCBI Taxonomy" id="1499966"/>
    <lineage>
        <taxon>Bacteria</taxon>
        <taxon>Candidatus Moduliflexota</taxon>
        <taxon>Candidatus Moduliflexia</taxon>
        <taxon>Candidatus Moduliflexales</taxon>
        <taxon>Candidatus Moduliflexaceae</taxon>
    </lineage>
</organism>
<keyword evidence="3" id="KW-1185">Reference proteome</keyword>
<dbReference type="EMBL" id="DF820456">
    <property type="protein sequence ID" value="GAK50244.1"/>
    <property type="molecule type" value="Genomic_DNA"/>
</dbReference>
<dbReference type="HOGENOM" id="CLU_1358229_0_0_0"/>
<keyword evidence="1" id="KW-0175">Coiled coil</keyword>
<reference evidence="2 3" key="1">
    <citation type="journal article" date="2015" name="PeerJ">
        <title>First genomic representation of candidate bacterial phylum KSB3 points to enhanced environmental sensing as a trigger of wastewater bulking.</title>
        <authorList>
            <person name="Sekiguchi Y."/>
            <person name="Ohashi A."/>
            <person name="Parks D.H."/>
            <person name="Yamauchi T."/>
            <person name="Tyson G.W."/>
            <person name="Hugenholtz P."/>
        </authorList>
    </citation>
    <scope>NUCLEOTIDE SEQUENCE [LARGE SCALE GENOMIC DNA]</scope>
</reference>